<evidence type="ECO:0000259" key="11">
    <source>
        <dbReference type="Pfam" id="PF01545"/>
    </source>
</evidence>
<proteinExistence type="inferred from homology"/>
<dbReference type="PANTHER" id="PTHR11562">
    <property type="entry name" value="CATION EFFLUX PROTEIN/ ZINC TRANSPORTER"/>
    <property type="match status" value="1"/>
</dbReference>
<evidence type="ECO:0000256" key="5">
    <source>
        <dbReference type="ARBA" id="ARBA00022906"/>
    </source>
</evidence>
<dbReference type="InterPro" id="IPR002524">
    <property type="entry name" value="Cation_efflux"/>
</dbReference>
<accession>A0A7S2K600</accession>
<comment type="subcellular location">
    <subcellularLocation>
        <location evidence="1">Membrane</location>
        <topology evidence="1">Multi-pass membrane protein</topology>
    </subcellularLocation>
</comment>
<sequence>MVSLDNKVLRKLKIASVLCGTFLAVEVTGGLISHSLAVLTDAAHLFADLASFVVAIFATQLASLPASSKHTYGLKRAEALAALFSVFSLVIVTFGLALEALRRLYMLYFMDAADLDPVDGKVMSIVAGLGVCVNLALAAVLGEHHVHGGQIHAHDHCHGHGHEHASSHDDGKNKHDDHDVDEENHAGHNHNHSHGGEMESLLSHSHSHSGGCKTKPKEGMFHITNGKVVHYYDSTSTEQELLVHSNEVPPHNHEHEHHGHDHNHNHGHGHGHAEEHHPKADEKDAHDNHGDDIENMNLRAAYLHVLGDLALSIAVLLAGLLILYNPSWQMADPLCTIFFSVLVTYSVIGTFKQSLSILMEETPPDINWDQVYDGISSVKGVTNVHDLHIWSISQGSYAISVHLKAVNTNAALKDVGRMCRVKYGIGHCTIQIQQSTAGTDDEDCFTCEEGDFDACHSNGRPQ</sequence>
<evidence type="ECO:0000256" key="7">
    <source>
        <dbReference type="ARBA" id="ARBA00023065"/>
    </source>
</evidence>
<feature type="compositionally biased region" description="Basic and acidic residues" evidence="9">
    <location>
        <begin position="250"/>
        <end position="264"/>
    </location>
</feature>
<feature type="domain" description="Cation efflux protein transmembrane" evidence="11">
    <location>
        <begin position="12"/>
        <end position="359"/>
    </location>
</feature>
<keyword evidence="7" id="KW-0406">Ion transport</keyword>
<evidence type="ECO:0008006" key="14">
    <source>
        <dbReference type="Google" id="ProtNLM"/>
    </source>
</evidence>
<dbReference type="InterPro" id="IPR036837">
    <property type="entry name" value="Cation_efflux_CTD_sf"/>
</dbReference>
<dbReference type="GO" id="GO:0005385">
    <property type="term" value="F:zinc ion transmembrane transporter activity"/>
    <property type="evidence" value="ECO:0007669"/>
    <property type="project" value="TreeGrafter"/>
</dbReference>
<feature type="compositionally biased region" description="Basic and acidic residues" evidence="9">
    <location>
        <begin position="151"/>
        <end position="186"/>
    </location>
</feature>
<dbReference type="PANTHER" id="PTHR11562:SF17">
    <property type="entry name" value="RE54080P-RELATED"/>
    <property type="match status" value="1"/>
</dbReference>
<keyword evidence="3" id="KW-0813">Transport</keyword>
<dbReference type="InterPro" id="IPR027470">
    <property type="entry name" value="Cation_efflux_CTD"/>
</dbReference>
<keyword evidence="8 10" id="KW-0472">Membrane</keyword>
<feature type="transmembrane region" description="Helical" evidence="10">
    <location>
        <begin position="122"/>
        <end position="142"/>
    </location>
</feature>
<dbReference type="SUPFAM" id="SSF160240">
    <property type="entry name" value="Cation efflux protein cytoplasmic domain-like"/>
    <property type="match status" value="1"/>
</dbReference>
<feature type="transmembrane region" description="Helical" evidence="10">
    <location>
        <begin position="79"/>
        <end position="102"/>
    </location>
</feature>
<evidence type="ECO:0000256" key="2">
    <source>
        <dbReference type="ARBA" id="ARBA00008873"/>
    </source>
</evidence>
<reference evidence="13" key="1">
    <citation type="submission" date="2021-01" db="EMBL/GenBank/DDBJ databases">
        <authorList>
            <person name="Corre E."/>
            <person name="Pelletier E."/>
            <person name="Niang G."/>
            <person name="Scheremetjew M."/>
            <person name="Finn R."/>
            <person name="Kale V."/>
            <person name="Holt S."/>
            <person name="Cochrane G."/>
            <person name="Meng A."/>
            <person name="Brown T."/>
            <person name="Cohen L."/>
        </authorList>
    </citation>
    <scope>NUCLEOTIDE SEQUENCE</scope>
    <source>
        <strain evidence="13">B650</strain>
    </source>
</reference>
<feature type="transmembrane region" description="Helical" evidence="10">
    <location>
        <begin position="301"/>
        <end position="324"/>
    </location>
</feature>
<dbReference type="InterPro" id="IPR027469">
    <property type="entry name" value="Cation_efflux_TMD_sf"/>
</dbReference>
<feature type="transmembrane region" description="Helical" evidence="10">
    <location>
        <begin position="330"/>
        <end position="351"/>
    </location>
</feature>
<keyword evidence="5" id="KW-0862">Zinc</keyword>
<dbReference type="Pfam" id="PF01545">
    <property type="entry name" value="Cation_efflux"/>
    <property type="match status" value="1"/>
</dbReference>
<feature type="compositionally biased region" description="Basic and acidic residues" evidence="9">
    <location>
        <begin position="271"/>
        <end position="291"/>
    </location>
</feature>
<dbReference type="InterPro" id="IPR058533">
    <property type="entry name" value="Cation_efflux_TM"/>
</dbReference>
<evidence type="ECO:0000259" key="12">
    <source>
        <dbReference type="Pfam" id="PF16916"/>
    </source>
</evidence>
<keyword evidence="4 10" id="KW-0812">Transmembrane</keyword>
<dbReference type="Gene3D" id="1.20.1510.10">
    <property type="entry name" value="Cation efflux protein transmembrane domain"/>
    <property type="match status" value="2"/>
</dbReference>
<keyword evidence="6 10" id="KW-1133">Transmembrane helix</keyword>
<dbReference type="EMBL" id="HBGY01008615">
    <property type="protein sequence ID" value="CAD9566371.1"/>
    <property type="molecule type" value="Transcribed_RNA"/>
</dbReference>
<feature type="region of interest" description="Disordered" evidence="9">
    <location>
        <begin position="249"/>
        <end position="291"/>
    </location>
</feature>
<evidence type="ECO:0000256" key="9">
    <source>
        <dbReference type="SAM" id="MobiDB-lite"/>
    </source>
</evidence>
<keyword evidence="5" id="KW-0864">Zinc transport</keyword>
<gene>
    <name evidence="13" type="ORF">LDAN0321_LOCUS5429</name>
</gene>
<evidence type="ECO:0000256" key="1">
    <source>
        <dbReference type="ARBA" id="ARBA00004141"/>
    </source>
</evidence>
<dbReference type="NCBIfam" id="TIGR01297">
    <property type="entry name" value="CDF"/>
    <property type="match status" value="1"/>
</dbReference>
<dbReference type="Pfam" id="PF16916">
    <property type="entry name" value="ZT_dimer"/>
    <property type="match status" value="1"/>
</dbReference>
<dbReference type="InterPro" id="IPR050681">
    <property type="entry name" value="CDF/SLC30A"/>
</dbReference>
<feature type="transmembrane region" description="Helical" evidence="10">
    <location>
        <begin position="12"/>
        <end position="33"/>
    </location>
</feature>
<feature type="region of interest" description="Disordered" evidence="9">
    <location>
        <begin position="151"/>
        <end position="216"/>
    </location>
</feature>
<feature type="domain" description="Cation efflux protein cytoplasmic" evidence="12">
    <location>
        <begin position="363"/>
        <end position="433"/>
    </location>
</feature>
<comment type="similarity">
    <text evidence="2">Belongs to the cation diffusion facilitator (CDF) transporter (TC 2.A.4) family. SLC30A subfamily.</text>
</comment>
<organism evidence="13">
    <name type="scientific">Leptocylindrus danicus</name>
    <dbReference type="NCBI Taxonomy" id="163516"/>
    <lineage>
        <taxon>Eukaryota</taxon>
        <taxon>Sar</taxon>
        <taxon>Stramenopiles</taxon>
        <taxon>Ochrophyta</taxon>
        <taxon>Bacillariophyta</taxon>
        <taxon>Coscinodiscophyceae</taxon>
        <taxon>Chaetocerotophycidae</taxon>
        <taxon>Leptocylindrales</taxon>
        <taxon>Leptocylindraceae</taxon>
        <taxon>Leptocylindrus</taxon>
    </lineage>
</organism>
<evidence type="ECO:0000256" key="8">
    <source>
        <dbReference type="ARBA" id="ARBA00023136"/>
    </source>
</evidence>
<protein>
    <recommendedName>
        <fullName evidence="14">Cation efflux protein cytoplasmic domain-containing protein</fullName>
    </recommendedName>
</protein>
<dbReference type="GO" id="GO:0005886">
    <property type="term" value="C:plasma membrane"/>
    <property type="evidence" value="ECO:0007669"/>
    <property type="project" value="TreeGrafter"/>
</dbReference>
<evidence type="ECO:0000313" key="13">
    <source>
        <dbReference type="EMBL" id="CAD9566371.1"/>
    </source>
</evidence>
<dbReference type="AlphaFoldDB" id="A0A7S2K600"/>
<evidence type="ECO:0000256" key="3">
    <source>
        <dbReference type="ARBA" id="ARBA00022448"/>
    </source>
</evidence>
<evidence type="ECO:0000256" key="6">
    <source>
        <dbReference type="ARBA" id="ARBA00022989"/>
    </source>
</evidence>
<dbReference type="SUPFAM" id="SSF161111">
    <property type="entry name" value="Cation efflux protein transmembrane domain-like"/>
    <property type="match status" value="1"/>
</dbReference>
<evidence type="ECO:0000256" key="4">
    <source>
        <dbReference type="ARBA" id="ARBA00022692"/>
    </source>
</evidence>
<name>A0A7S2K600_9STRA</name>
<evidence type="ECO:0000256" key="10">
    <source>
        <dbReference type="SAM" id="Phobius"/>
    </source>
</evidence>
<feature type="transmembrane region" description="Helical" evidence="10">
    <location>
        <begin position="45"/>
        <end position="67"/>
    </location>
</feature>